<sequence length="68" mass="7754">MKQLGDILVTRNPPSVNADLMREIKKTLHSEQKKLSFNAYLRARPTIDIRVLKDFVSSARSSNPGMIR</sequence>
<name>A0AA40G5Q1_9HYME</name>
<protein>
    <submittedName>
        <fullName evidence="1">Uncharacterized protein</fullName>
    </submittedName>
</protein>
<gene>
    <name evidence="1" type="ORF">K0M31_017874</name>
</gene>
<proteinExistence type="predicted"/>
<dbReference type="Proteomes" id="UP001177670">
    <property type="component" value="Unassembled WGS sequence"/>
</dbReference>
<keyword evidence="2" id="KW-1185">Reference proteome</keyword>
<evidence type="ECO:0000313" key="2">
    <source>
        <dbReference type="Proteomes" id="UP001177670"/>
    </source>
</evidence>
<organism evidence="1 2">
    <name type="scientific">Melipona bicolor</name>
    <dbReference type="NCBI Taxonomy" id="60889"/>
    <lineage>
        <taxon>Eukaryota</taxon>
        <taxon>Metazoa</taxon>
        <taxon>Ecdysozoa</taxon>
        <taxon>Arthropoda</taxon>
        <taxon>Hexapoda</taxon>
        <taxon>Insecta</taxon>
        <taxon>Pterygota</taxon>
        <taxon>Neoptera</taxon>
        <taxon>Endopterygota</taxon>
        <taxon>Hymenoptera</taxon>
        <taxon>Apocrita</taxon>
        <taxon>Aculeata</taxon>
        <taxon>Apoidea</taxon>
        <taxon>Anthophila</taxon>
        <taxon>Apidae</taxon>
        <taxon>Melipona</taxon>
    </lineage>
</organism>
<evidence type="ECO:0000313" key="1">
    <source>
        <dbReference type="EMBL" id="KAK1131581.1"/>
    </source>
</evidence>
<accession>A0AA40G5Q1</accession>
<dbReference type="EMBL" id="JAHYIQ010000006">
    <property type="protein sequence ID" value="KAK1131581.1"/>
    <property type="molecule type" value="Genomic_DNA"/>
</dbReference>
<comment type="caution">
    <text evidence="1">The sequence shown here is derived from an EMBL/GenBank/DDBJ whole genome shotgun (WGS) entry which is preliminary data.</text>
</comment>
<dbReference type="AlphaFoldDB" id="A0AA40G5Q1"/>
<reference evidence="1" key="1">
    <citation type="submission" date="2021-10" db="EMBL/GenBank/DDBJ databases">
        <title>Melipona bicolor Genome sequencing and assembly.</title>
        <authorList>
            <person name="Araujo N.S."/>
            <person name="Arias M.C."/>
        </authorList>
    </citation>
    <scope>NUCLEOTIDE SEQUENCE</scope>
    <source>
        <strain evidence="1">USP_2M_L1-L4_2017</strain>
        <tissue evidence="1">Whole body</tissue>
    </source>
</reference>